<dbReference type="InterPro" id="IPR004330">
    <property type="entry name" value="FAR1_DNA_bnd_dom"/>
</dbReference>
<dbReference type="Pfam" id="PF03101">
    <property type="entry name" value="FAR1"/>
    <property type="match status" value="1"/>
</dbReference>
<dbReference type="AlphaFoldDB" id="A0A6V7QUD7"/>
<feature type="compositionally biased region" description="Basic and acidic residues" evidence="1">
    <location>
        <begin position="75"/>
        <end position="97"/>
    </location>
</feature>
<reference evidence="3" key="1">
    <citation type="submission" date="2020-07" db="EMBL/GenBank/DDBJ databases">
        <authorList>
            <person name="Lin J."/>
        </authorList>
    </citation>
    <scope>NUCLEOTIDE SEQUENCE</scope>
</reference>
<feature type="region of interest" description="Disordered" evidence="1">
    <location>
        <begin position="1"/>
        <end position="99"/>
    </location>
</feature>
<evidence type="ECO:0000313" key="3">
    <source>
        <dbReference type="EMBL" id="CAD1846844.1"/>
    </source>
</evidence>
<dbReference type="PANTHER" id="PTHR46328:SF35">
    <property type="entry name" value="PROTEIN FAR1-RELATED SEQUENCE 5-LIKE"/>
    <property type="match status" value="1"/>
</dbReference>
<feature type="compositionally biased region" description="Basic and acidic residues" evidence="1">
    <location>
        <begin position="18"/>
        <end position="50"/>
    </location>
</feature>
<feature type="domain" description="FAR1" evidence="2">
    <location>
        <begin position="146"/>
        <end position="217"/>
    </location>
</feature>
<evidence type="ECO:0000259" key="2">
    <source>
        <dbReference type="Pfam" id="PF03101"/>
    </source>
</evidence>
<proteinExistence type="predicted"/>
<dbReference type="EMBL" id="CAJEUB010000024">
    <property type="protein sequence ID" value="CAD1846844.1"/>
    <property type="molecule type" value="Genomic_DNA"/>
</dbReference>
<protein>
    <recommendedName>
        <fullName evidence="2">FAR1 domain-containing protein</fullName>
    </recommendedName>
</protein>
<name>A0A6V7QUD7_ANACO</name>
<evidence type="ECO:0000256" key="1">
    <source>
        <dbReference type="SAM" id="MobiDB-lite"/>
    </source>
</evidence>
<organism evidence="3">
    <name type="scientific">Ananas comosus var. bracteatus</name>
    <name type="common">red pineapple</name>
    <dbReference type="NCBI Taxonomy" id="296719"/>
    <lineage>
        <taxon>Eukaryota</taxon>
        <taxon>Viridiplantae</taxon>
        <taxon>Streptophyta</taxon>
        <taxon>Embryophyta</taxon>
        <taxon>Tracheophyta</taxon>
        <taxon>Spermatophyta</taxon>
        <taxon>Magnoliopsida</taxon>
        <taxon>Liliopsida</taxon>
        <taxon>Poales</taxon>
        <taxon>Bromeliaceae</taxon>
        <taxon>Bromelioideae</taxon>
        <taxon>Ananas</taxon>
    </lineage>
</organism>
<accession>A0A6V7QUD7</accession>
<dbReference type="PANTHER" id="PTHR46328">
    <property type="entry name" value="FAR-RED IMPAIRED RESPONSIVE (FAR1) FAMILY PROTEIN-RELATED"/>
    <property type="match status" value="1"/>
</dbReference>
<gene>
    <name evidence="3" type="ORF">CB5_LOCUS30055</name>
</gene>
<feature type="compositionally biased region" description="Acidic residues" evidence="1">
    <location>
        <begin position="52"/>
        <end position="74"/>
    </location>
</feature>
<sequence>MENLFRDSSDSSSPSDRGGGDESERSLEREIASDGSYDSHGEESEDKGGGGEDNDNAEDRDGDDDPSAEEEADDSTEKPEAIADTHEDGNNDDDPVRTPDVQCIQKREYYSEEEDEENEYIPKDLDDALTPRVGMVFGSVNEAFGFYKTYAYRTGFTAVRRTSHNLDGTRYSSTFACIRAGKPTFDPYRKLDPFPRNRRRQSDKKTECRATMVVKGCEAEKSMEGAVSRAQA</sequence>